<dbReference type="PANTHER" id="PTHR11552">
    <property type="entry name" value="GLUCOSE-METHANOL-CHOLINE GMC OXIDOREDUCTASE"/>
    <property type="match status" value="1"/>
</dbReference>
<keyword evidence="4" id="KW-1185">Reference proteome</keyword>
<comment type="caution">
    <text evidence="3">The sequence shown here is derived from an EMBL/GenBank/DDBJ whole genome shotgun (WGS) entry which is preliminary data.</text>
</comment>
<dbReference type="SUPFAM" id="SSF51905">
    <property type="entry name" value="FAD/NAD(P)-binding domain"/>
    <property type="match status" value="1"/>
</dbReference>
<dbReference type="Proteomes" id="UP000759443">
    <property type="component" value="Unassembled WGS sequence"/>
</dbReference>
<dbReference type="PIRSF" id="PIRSF000137">
    <property type="entry name" value="Alcohol_oxidase"/>
    <property type="match status" value="1"/>
</dbReference>
<dbReference type="InterPro" id="IPR012132">
    <property type="entry name" value="GMC_OxRdtase"/>
</dbReference>
<sequence>MAAGPASEAQYDYIVVGSGAGGGTLAARLAEAGARVLLIEAGGDPRQLQGSDPAYPDQNRLPDDYDVPVLHPFASENTGQRWEFFVRHYNSQQLQERDPKFVPEENGIFYPRAGTLGGCTAHNAQIFVYPHNEDWDYIAELTGDDSWNRDAMRKIFQRMENCEHRFFLYRWLAKLGLDWTRHGWNGWLTTQKAVPIRALGDEGLVATIFDSAAKAIKEQPNQEEGLDWFVESQGDPNDWRLVSSNATGLRYPPLTNRNHQRIGSRERVLEVKARHPDRLTLALHTLVTRVLFDDHNRAVGVEIMEGERLYRAAWQPSETEPERKAVYCAKEVILSGGAFNTPQLLMLSGIGPKAELEKHGIAVRVDLPGVGLNMQDRYEVGVVNEMNRDWEVLTGAKFAAGDPQYGEWSRRRHGVYTTNGAILAVIKRSLPERPLPDLFCFGLLGLFKGYFPGYSALFPAHLNYLTWAILKAHTVNTAGTVTLRSADPRDPPQIDFRYFEEGNDENGADLDSVVAGIKFVRTMTAKLMKKGLIVKEHLPGVEVQTDAQLKQFVRDHAWGHHASCTCSIGPRDRLGVLSGDFKVHGVSGLRVVDASVFPRIPGFFIVSAVYMVGEKAADVIIKQSGIV</sequence>
<reference evidence="3 4" key="1">
    <citation type="submission" date="2021-03" db="EMBL/GenBank/DDBJ databases">
        <title>Genomic Encyclopedia of Type Strains, Phase IV (KMG-IV): sequencing the most valuable type-strain genomes for metagenomic binning, comparative biology and taxonomic classification.</title>
        <authorList>
            <person name="Goeker M."/>
        </authorList>
    </citation>
    <scope>NUCLEOTIDE SEQUENCE [LARGE SCALE GENOMIC DNA]</scope>
    <source>
        <strain evidence="3 4">DSM 21600</strain>
    </source>
</reference>
<dbReference type="InterPro" id="IPR036188">
    <property type="entry name" value="FAD/NAD-bd_sf"/>
</dbReference>
<dbReference type="PROSITE" id="PS00624">
    <property type="entry name" value="GMC_OXRED_2"/>
    <property type="match status" value="1"/>
</dbReference>
<gene>
    <name evidence="3" type="ORF">J2Z17_003006</name>
</gene>
<dbReference type="InterPro" id="IPR000172">
    <property type="entry name" value="GMC_OxRdtase_N"/>
</dbReference>
<evidence type="ECO:0000256" key="1">
    <source>
        <dbReference type="ARBA" id="ARBA00010790"/>
    </source>
</evidence>
<protein>
    <submittedName>
        <fullName evidence="3">Choline dehydrogenase-like flavoprotein</fullName>
    </submittedName>
</protein>
<evidence type="ECO:0000313" key="3">
    <source>
        <dbReference type="EMBL" id="MBP1851558.1"/>
    </source>
</evidence>
<evidence type="ECO:0000313" key="4">
    <source>
        <dbReference type="Proteomes" id="UP000759443"/>
    </source>
</evidence>
<dbReference type="EMBL" id="JAGGJU010000008">
    <property type="protein sequence ID" value="MBP1851558.1"/>
    <property type="molecule type" value="Genomic_DNA"/>
</dbReference>
<evidence type="ECO:0000259" key="2">
    <source>
        <dbReference type="PROSITE" id="PS00624"/>
    </source>
</evidence>
<accession>A0ABS4E0U4</accession>
<feature type="domain" description="Glucose-methanol-choline oxidoreductase N-terminal" evidence="2">
    <location>
        <begin position="337"/>
        <end position="351"/>
    </location>
</feature>
<dbReference type="PANTHER" id="PTHR11552:SF213">
    <property type="entry name" value="DEHYDROGENASE, PUTATIVE-RELATED"/>
    <property type="match status" value="1"/>
</dbReference>
<dbReference type="InterPro" id="IPR007867">
    <property type="entry name" value="GMC_OxRtase_C"/>
</dbReference>
<name>A0ABS4E0U4_9HYPH</name>
<dbReference type="Gene3D" id="3.50.50.60">
    <property type="entry name" value="FAD/NAD(P)-binding domain"/>
    <property type="match status" value="1"/>
</dbReference>
<organism evidence="3 4">
    <name type="scientific">Rhizobium halophytocola</name>
    <dbReference type="NCBI Taxonomy" id="735519"/>
    <lineage>
        <taxon>Bacteria</taxon>
        <taxon>Pseudomonadati</taxon>
        <taxon>Pseudomonadota</taxon>
        <taxon>Alphaproteobacteria</taxon>
        <taxon>Hyphomicrobiales</taxon>
        <taxon>Rhizobiaceae</taxon>
        <taxon>Rhizobium/Agrobacterium group</taxon>
        <taxon>Rhizobium</taxon>
    </lineage>
</organism>
<dbReference type="Gene3D" id="3.30.560.10">
    <property type="entry name" value="Glucose Oxidase, domain 3"/>
    <property type="match status" value="1"/>
</dbReference>
<dbReference type="Pfam" id="PF05199">
    <property type="entry name" value="GMC_oxred_C"/>
    <property type="match status" value="1"/>
</dbReference>
<comment type="similarity">
    <text evidence="1">Belongs to the GMC oxidoreductase family.</text>
</comment>
<dbReference type="SUPFAM" id="SSF54373">
    <property type="entry name" value="FAD-linked reductases, C-terminal domain"/>
    <property type="match status" value="1"/>
</dbReference>
<proteinExistence type="inferred from homology"/>
<dbReference type="Pfam" id="PF00732">
    <property type="entry name" value="GMC_oxred_N"/>
    <property type="match status" value="1"/>
</dbReference>